<dbReference type="EMBL" id="BKCJ011415871">
    <property type="protein sequence ID" value="GFD31616.1"/>
    <property type="molecule type" value="Genomic_DNA"/>
</dbReference>
<protein>
    <submittedName>
        <fullName evidence="2">Zinc finger, CCHC-type, retrotransposon Gag domain protein</fullName>
    </submittedName>
</protein>
<feature type="region of interest" description="Disordered" evidence="1">
    <location>
        <begin position="43"/>
        <end position="90"/>
    </location>
</feature>
<proteinExistence type="predicted"/>
<feature type="compositionally biased region" description="Basic and acidic residues" evidence="1">
    <location>
        <begin position="46"/>
        <end position="73"/>
    </location>
</feature>
<accession>A0A699VE20</accession>
<reference evidence="2" key="1">
    <citation type="journal article" date="2019" name="Sci. Rep.">
        <title>Draft genome of Tanacetum cinerariifolium, the natural source of mosquito coil.</title>
        <authorList>
            <person name="Yamashiro T."/>
            <person name="Shiraishi A."/>
            <person name="Satake H."/>
            <person name="Nakayama K."/>
        </authorList>
    </citation>
    <scope>NUCLEOTIDE SEQUENCE</scope>
</reference>
<evidence type="ECO:0000313" key="2">
    <source>
        <dbReference type="EMBL" id="GFD31616.1"/>
    </source>
</evidence>
<sequence length="90" mass="10253">ESQRVNRYIWGLAPEIKAHVTSSQPATIQGAVSMANRLTTNGIKDGIFKKKENVRNKKRSNDQNRNRGRDDRNKRQRTGNNFAMNTPDQG</sequence>
<feature type="compositionally biased region" description="Polar residues" evidence="1">
    <location>
        <begin position="78"/>
        <end position="90"/>
    </location>
</feature>
<gene>
    <name evidence="2" type="ORF">Tci_903585</name>
</gene>
<dbReference type="AlphaFoldDB" id="A0A699VE20"/>
<comment type="caution">
    <text evidence="2">The sequence shown here is derived from an EMBL/GenBank/DDBJ whole genome shotgun (WGS) entry which is preliminary data.</text>
</comment>
<feature type="non-terminal residue" evidence="2">
    <location>
        <position position="1"/>
    </location>
</feature>
<evidence type="ECO:0000256" key="1">
    <source>
        <dbReference type="SAM" id="MobiDB-lite"/>
    </source>
</evidence>
<name>A0A699VE20_TANCI</name>
<organism evidence="2">
    <name type="scientific">Tanacetum cinerariifolium</name>
    <name type="common">Dalmatian daisy</name>
    <name type="synonym">Chrysanthemum cinerariifolium</name>
    <dbReference type="NCBI Taxonomy" id="118510"/>
    <lineage>
        <taxon>Eukaryota</taxon>
        <taxon>Viridiplantae</taxon>
        <taxon>Streptophyta</taxon>
        <taxon>Embryophyta</taxon>
        <taxon>Tracheophyta</taxon>
        <taxon>Spermatophyta</taxon>
        <taxon>Magnoliopsida</taxon>
        <taxon>eudicotyledons</taxon>
        <taxon>Gunneridae</taxon>
        <taxon>Pentapetalae</taxon>
        <taxon>asterids</taxon>
        <taxon>campanulids</taxon>
        <taxon>Asterales</taxon>
        <taxon>Asteraceae</taxon>
        <taxon>Asteroideae</taxon>
        <taxon>Anthemideae</taxon>
        <taxon>Anthemidinae</taxon>
        <taxon>Tanacetum</taxon>
    </lineage>
</organism>